<keyword evidence="6" id="KW-1185">Reference proteome</keyword>
<dbReference type="PIRSF" id="PIRSF000428">
    <property type="entry name" value="P_Ac_trans"/>
    <property type="match status" value="1"/>
</dbReference>
<dbReference type="GO" id="GO:0050182">
    <property type="term" value="F:phosphate butyryltransferase activity"/>
    <property type="evidence" value="ECO:0007669"/>
    <property type="project" value="UniProtKB-EC"/>
</dbReference>
<dbReference type="PANTHER" id="PTHR43356">
    <property type="entry name" value="PHOSPHATE ACETYLTRANSFERASE"/>
    <property type="match status" value="1"/>
</dbReference>
<dbReference type="PANTHER" id="PTHR43356:SF2">
    <property type="entry name" value="PHOSPHATE ACETYLTRANSFERASE"/>
    <property type="match status" value="1"/>
</dbReference>
<evidence type="ECO:0000256" key="1">
    <source>
        <dbReference type="ARBA" id="ARBA00005656"/>
    </source>
</evidence>
<dbReference type="KEGG" id="dba:Dbac_2357"/>
<dbReference type="Gene3D" id="3.40.718.10">
    <property type="entry name" value="Isopropylmalate Dehydrogenase"/>
    <property type="match status" value="1"/>
</dbReference>
<dbReference type="InterPro" id="IPR050500">
    <property type="entry name" value="Phos_Acetyltrans/Butyryltrans"/>
</dbReference>
<dbReference type="InterPro" id="IPR012147">
    <property type="entry name" value="P_Ac_Bu_trans"/>
</dbReference>
<sequence length="304" mass="31786">MLTSMKSIIDKALTLPRQTVAVACAQDAEALKAVAEAQAMGLADFILVGNTDKIRSIADTIELDLAPFELVDARGEACGAATTVAVVASGRAQILLKGFVDSSVLFKAVLNRDAGLRNGATVSHTVVMDVPGFDKLYLLTDAAMIIRPDLETKRQIVLNAVKVARALGNPDPVVGVLCESEKVNPKMPATVDAAALVEMNRSAVLTGCRVGGPYALDNAISIEAARHKGMRDPLAGKADILLAPDLAAGNIFYKSLMYFAHARSAGVVMGTKAPVLLNSRADSHQTKINAVALGILMAANGNQA</sequence>
<dbReference type="SUPFAM" id="SSF53659">
    <property type="entry name" value="Isocitrate/Isopropylmalate dehydrogenase-like"/>
    <property type="match status" value="1"/>
</dbReference>
<dbReference type="eggNOG" id="COG0280">
    <property type="taxonomic scope" value="Bacteria"/>
</dbReference>
<dbReference type="AlphaFoldDB" id="C7LR31"/>
<comment type="similarity">
    <text evidence="1">Belongs to the phosphate acetyltransferase and butyryltransferase family.</text>
</comment>
<organism evidence="5 6">
    <name type="scientific">Desulfomicrobium baculatum (strain DSM 4028 / VKM B-1378 / X)</name>
    <name type="common">Desulfovibrio baculatus</name>
    <dbReference type="NCBI Taxonomy" id="525897"/>
    <lineage>
        <taxon>Bacteria</taxon>
        <taxon>Pseudomonadati</taxon>
        <taxon>Thermodesulfobacteriota</taxon>
        <taxon>Desulfovibrionia</taxon>
        <taxon>Desulfovibrionales</taxon>
        <taxon>Desulfomicrobiaceae</taxon>
        <taxon>Desulfomicrobium</taxon>
    </lineage>
</organism>
<evidence type="ECO:0000259" key="4">
    <source>
        <dbReference type="Pfam" id="PF01515"/>
    </source>
</evidence>
<dbReference type="InterPro" id="IPR002505">
    <property type="entry name" value="PTA_PTB"/>
</dbReference>
<evidence type="ECO:0000313" key="6">
    <source>
        <dbReference type="Proteomes" id="UP000002216"/>
    </source>
</evidence>
<dbReference type="Pfam" id="PF01515">
    <property type="entry name" value="PTA_PTB"/>
    <property type="match status" value="2"/>
</dbReference>
<dbReference type="HOGENOM" id="CLU_056531_0_0_7"/>
<reference evidence="5 6" key="1">
    <citation type="journal article" date="2009" name="Stand. Genomic Sci.">
        <title>Complete genome sequence of Desulfomicrobium baculatum type strain (X).</title>
        <authorList>
            <person name="Copeland A."/>
            <person name="Spring S."/>
            <person name="Goker M."/>
            <person name="Schneider S."/>
            <person name="Lapidus A."/>
            <person name="Del Rio T.G."/>
            <person name="Tice H."/>
            <person name="Cheng J.F."/>
            <person name="Chen F."/>
            <person name="Nolan M."/>
            <person name="Bruce D."/>
            <person name="Goodwin L."/>
            <person name="Pitluck S."/>
            <person name="Ivanova N."/>
            <person name="Mavrommatis K."/>
            <person name="Ovchinnikova G."/>
            <person name="Pati A."/>
            <person name="Chen A."/>
            <person name="Palaniappan K."/>
            <person name="Land M."/>
            <person name="Hauser L."/>
            <person name="Chang Y.J."/>
            <person name="Jeffries C.C."/>
            <person name="Meincke L."/>
            <person name="Sims D."/>
            <person name="Brettin T."/>
            <person name="Detter J.C."/>
            <person name="Han C."/>
            <person name="Chain P."/>
            <person name="Bristow J."/>
            <person name="Eisen J.A."/>
            <person name="Markowitz V."/>
            <person name="Hugenholtz P."/>
            <person name="Kyrpides N.C."/>
            <person name="Klenk H.P."/>
            <person name="Lucas S."/>
        </authorList>
    </citation>
    <scope>NUCLEOTIDE SEQUENCE [LARGE SCALE GENOMIC DNA]</scope>
    <source>
        <strain evidence="6">DSM 4028 / VKM B-1378 / X</strain>
    </source>
</reference>
<evidence type="ECO:0000256" key="3">
    <source>
        <dbReference type="ARBA" id="ARBA00023315"/>
    </source>
</evidence>
<dbReference type="Proteomes" id="UP000002216">
    <property type="component" value="Chromosome"/>
</dbReference>
<keyword evidence="2 5" id="KW-0808">Transferase</keyword>
<accession>C7LR31</accession>
<proteinExistence type="inferred from homology"/>
<dbReference type="EC" id="2.3.1.19" evidence="5"/>
<feature type="domain" description="Phosphate acetyl/butaryl transferase" evidence="4">
    <location>
        <begin position="83"/>
        <end position="293"/>
    </location>
</feature>
<keyword evidence="3 5" id="KW-0012">Acyltransferase</keyword>
<evidence type="ECO:0000256" key="2">
    <source>
        <dbReference type="ARBA" id="ARBA00022679"/>
    </source>
</evidence>
<dbReference type="STRING" id="525897.Dbac_2357"/>
<dbReference type="EMBL" id="CP001629">
    <property type="protein sequence ID" value="ACU90437.1"/>
    <property type="molecule type" value="Genomic_DNA"/>
</dbReference>
<dbReference type="RefSeq" id="WP_015774526.1">
    <property type="nucleotide sequence ID" value="NC_013173.1"/>
</dbReference>
<feature type="domain" description="Phosphate acetyl/butaryl transferase" evidence="4">
    <location>
        <begin position="9"/>
        <end position="75"/>
    </location>
</feature>
<name>C7LR31_DESBD</name>
<dbReference type="OrthoDB" id="9800237at2"/>
<dbReference type="NCBIfam" id="NF006045">
    <property type="entry name" value="PRK08190.1"/>
    <property type="match status" value="1"/>
</dbReference>
<gene>
    <name evidence="5" type="ordered locus">Dbac_2357</name>
</gene>
<protein>
    <submittedName>
        <fullName evidence="5">Phosphate butyryltransferase</fullName>
        <ecNumber evidence="5">2.3.1.19</ecNumber>
    </submittedName>
</protein>
<evidence type="ECO:0000313" key="5">
    <source>
        <dbReference type="EMBL" id="ACU90437.1"/>
    </source>
</evidence>